<sequence length="77" mass="9069">METIKGIAFFVGIIAFGVWLFRRNWLEAEIRRNDMHEAPSEQQLRWHIRHLREDIHALVVVNYTLLVVVAAVAIFKL</sequence>
<dbReference type="RefSeq" id="WP_180678730.1">
    <property type="nucleotide sequence ID" value="NZ_JACCKA010000068.1"/>
</dbReference>
<feature type="transmembrane region" description="Helical" evidence="1">
    <location>
        <begin position="6"/>
        <end position="22"/>
    </location>
</feature>
<dbReference type="Proteomes" id="UP000578091">
    <property type="component" value="Unassembled WGS sequence"/>
</dbReference>
<comment type="caution">
    <text evidence="2">The sequence shown here is derived from an EMBL/GenBank/DDBJ whole genome shotgun (WGS) entry which is preliminary data.</text>
</comment>
<keyword evidence="1" id="KW-1133">Transmembrane helix</keyword>
<organism evidence="2 3">
    <name type="scientific">Luteimonas salinisoli</name>
    <dbReference type="NCBI Taxonomy" id="2752307"/>
    <lineage>
        <taxon>Bacteria</taxon>
        <taxon>Pseudomonadati</taxon>
        <taxon>Pseudomonadota</taxon>
        <taxon>Gammaproteobacteria</taxon>
        <taxon>Lysobacterales</taxon>
        <taxon>Lysobacteraceae</taxon>
        <taxon>Luteimonas</taxon>
    </lineage>
</organism>
<reference evidence="2 3" key="1">
    <citation type="submission" date="2020-07" db="EMBL/GenBank/DDBJ databases">
        <title>Luteimonas sp. SJ-92.</title>
        <authorList>
            <person name="Huang X.-X."/>
            <person name="Xu L."/>
            <person name="Sun J.-Q."/>
        </authorList>
    </citation>
    <scope>NUCLEOTIDE SEQUENCE [LARGE SCALE GENOMIC DNA]</scope>
    <source>
        <strain evidence="2 3">SJ-92</strain>
    </source>
</reference>
<keyword evidence="1" id="KW-0812">Transmembrane</keyword>
<accession>A0A853JDW5</accession>
<name>A0A853JDW5_9GAMM</name>
<evidence type="ECO:0000313" key="3">
    <source>
        <dbReference type="Proteomes" id="UP000578091"/>
    </source>
</evidence>
<keyword evidence="1" id="KW-0472">Membrane</keyword>
<dbReference type="AlphaFoldDB" id="A0A853JDW5"/>
<gene>
    <name evidence="2" type="ORF">H0E84_11180</name>
</gene>
<keyword evidence="3" id="KW-1185">Reference proteome</keyword>
<proteinExistence type="predicted"/>
<protein>
    <submittedName>
        <fullName evidence="2">Uncharacterized protein</fullName>
    </submittedName>
</protein>
<evidence type="ECO:0000256" key="1">
    <source>
        <dbReference type="SAM" id="Phobius"/>
    </source>
</evidence>
<feature type="transmembrane region" description="Helical" evidence="1">
    <location>
        <begin position="55"/>
        <end position="75"/>
    </location>
</feature>
<dbReference type="EMBL" id="JACCKA010000068">
    <property type="protein sequence ID" value="NZA26944.1"/>
    <property type="molecule type" value="Genomic_DNA"/>
</dbReference>
<evidence type="ECO:0000313" key="2">
    <source>
        <dbReference type="EMBL" id="NZA26944.1"/>
    </source>
</evidence>